<feature type="domain" description="B box-type" evidence="12">
    <location>
        <begin position="163"/>
        <end position="210"/>
    </location>
</feature>
<dbReference type="InterPro" id="IPR001298">
    <property type="entry name" value="Filamin/ABP280_rpt"/>
</dbReference>
<dbReference type="PANTHER" id="PTHR24104:SF57">
    <property type="entry name" value="BEE-MILK PROTEIN"/>
    <property type="match status" value="1"/>
</dbReference>
<feature type="repeat" description="Filamin" evidence="9">
    <location>
        <begin position="367"/>
        <end position="467"/>
    </location>
</feature>
<dbReference type="PROSITE" id="PS00518">
    <property type="entry name" value="ZF_RING_1"/>
    <property type="match status" value="1"/>
</dbReference>
<feature type="repeat" description="NHL" evidence="10">
    <location>
        <begin position="716"/>
        <end position="757"/>
    </location>
</feature>
<dbReference type="PROSITE" id="PS50194">
    <property type="entry name" value="FILAMIN_REPEAT"/>
    <property type="match status" value="1"/>
</dbReference>
<keyword evidence="5 8" id="KW-0863">Zinc-finger</keyword>
<dbReference type="Proteomes" id="UP000887567">
    <property type="component" value="Unplaced"/>
</dbReference>
<evidence type="ECO:0000256" key="4">
    <source>
        <dbReference type="ARBA" id="ARBA00022737"/>
    </source>
</evidence>
<dbReference type="PROSITE" id="PS50119">
    <property type="entry name" value="ZF_BBOX"/>
    <property type="match status" value="2"/>
</dbReference>
<dbReference type="InterPro" id="IPR003649">
    <property type="entry name" value="Bbox_C"/>
</dbReference>
<sequence length="757" mass="85098">MTSTSALHVIDQISEQLVCAICLERFSTPRVLTCMHTFCTDCLHRIANNDCSKSITCPTCRLETPIPEEGVKGIRVNFFVNQMLELVKLKSIEIQKEIREARKCENCEDSETGAFATSRCVDCGKDLCTSCVADHKRSHDTLDHRLISTTEGEDGDDQQLDRYSLSFCRYHTRNVIKYFCITCDEAICRVCTILEHREHQYVYPKEALPLRRNDINELLEKAKSRIPELKNTLVLVDDMSRRLKECHQALARDIHSNTEVRIKALLDAEQNLLRQLASVNISKQKVLGLQKDSIELEIGKLTGCCDFADNVMKFGNEVEILQMKGRLETLNDLSKIKLDPEEDDTVQYICDNNSIKAVVDSVGRIHASSTFASISFASGEGIHTARVKVEAHFKLHTKDRRGARSFGGDRVFVQITQPDGSELPVRIEDKGDGTYFVYYTPQVNGHHQATVTIQEKPIMDSPFTILVVNRREYKEIGPTLMKFGQYGSKKREFKSPFGVAVDQEGRIYVADSYNHRIQVIGTRGEFVTSFGSHGDRKSEFNCPTDVTIDHRGRIIVCDNGNNRIQVLNKNGGFIGKFGREGVGNGYFKSPWGVAVTRRNEILVADMENNRIQMFTPDGKFMFKFGSAGDRPGQFSSPCYLLLNNDDDQIFVSDSKNHRIQVFDTNGKYVQHFGTQGNGEGQFTHPRGIAMDIAGNVIVADMGNHRLQILDPKGQFVKEVGTEGNGDGQLSFPESVAIMPNSGYIVVSDLSNNRIHVF</sequence>
<dbReference type="FunFam" id="2.120.10.30:FF:000013">
    <property type="entry name" value="E3 ubiquitin-protein ligase TRIM71"/>
    <property type="match status" value="1"/>
</dbReference>
<evidence type="ECO:0000256" key="8">
    <source>
        <dbReference type="PROSITE-ProRule" id="PRU00024"/>
    </source>
</evidence>
<dbReference type="InterPro" id="IPR017868">
    <property type="entry name" value="Filamin/ABP280_repeat-like"/>
</dbReference>
<dbReference type="EnsemblMetazoa" id="XM_021058708.2">
    <property type="protein sequence ID" value="XP_020914367.1"/>
    <property type="gene ID" value="LOC110251957"/>
</dbReference>
<comment type="similarity">
    <text evidence="1">Belongs to the TRIM/RBCC family.</text>
</comment>
<dbReference type="SUPFAM" id="SSF101898">
    <property type="entry name" value="NHL repeat"/>
    <property type="match status" value="1"/>
</dbReference>
<dbReference type="InterPro" id="IPR050952">
    <property type="entry name" value="TRIM-NHL_E3_ligases"/>
</dbReference>
<feature type="repeat" description="NHL" evidence="10">
    <location>
        <begin position="669"/>
        <end position="712"/>
    </location>
</feature>
<dbReference type="GO" id="GO:0043161">
    <property type="term" value="P:proteasome-mediated ubiquitin-dependent protein catabolic process"/>
    <property type="evidence" value="ECO:0007669"/>
    <property type="project" value="TreeGrafter"/>
</dbReference>
<evidence type="ECO:0000313" key="14">
    <source>
        <dbReference type="Proteomes" id="UP000887567"/>
    </source>
</evidence>
<dbReference type="InterPro" id="IPR027370">
    <property type="entry name" value="Znf-RING_euk"/>
</dbReference>
<dbReference type="GO" id="GO:0008270">
    <property type="term" value="F:zinc ion binding"/>
    <property type="evidence" value="ECO:0007669"/>
    <property type="project" value="UniProtKB-KW"/>
</dbReference>
<dbReference type="AlphaFoldDB" id="A0A913Y339"/>
<dbReference type="Pfam" id="PF01436">
    <property type="entry name" value="NHL"/>
    <property type="match status" value="3"/>
</dbReference>
<dbReference type="InterPro" id="IPR013083">
    <property type="entry name" value="Znf_RING/FYVE/PHD"/>
</dbReference>
<feature type="repeat" description="NHL" evidence="10">
    <location>
        <begin position="480"/>
        <end position="523"/>
    </location>
</feature>
<name>A0A913Y339_EXADI</name>
<feature type="repeat" description="NHL" evidence="10">
    <location>
        <begin position="527"/>
        <end position="570"/>
    </location>
</feature>
<keyword evidence="14" id="KW-1185">Reference proteome</keyword>
<dbReference type="Pfam" id="PF00630">
    <property type="entry name" value="Filamin"/>
    <property type="match status" value="1"/>
</dbReference>
<reference evidence="13" key="1">
    <citation type="submission" date="2022-11" db="UniProtKB">
        <authorList>
            <consortium name="EnsemblMetazoa"/>
        </authorList>
    </citation>
    <scope>IDENTIFICATION</scope>
</reference>
<keyword evidence="3" id="KW-0479">Metal-binding</keyword>
<feature type="repeat" description="NHL" evidence="10">
    <location>
        <begin position="621"/>
        <end position="665"/>
    </location>
</feature>
<dbReference type="InterPro" id="IPR017907">
    <property type="entry name" value="Znf_RING_CS"/>
</dbReference>
<dbReference type="PROSITE" id="PS50089">
    <property type="entry name" value="ZF_RING_2"/>
    <property type="match status" value="1"/>
</dbReference>
<keyword evidence="4" id="KW-0677">Repeat</keyword>
<organism evidence="13 14">
    <name type="scientific">Exaiptasia diaphana</name>
    <name type="common">Tropical sea anemone</name>
    <name type="synonym">Aiptasia pulchella</name>
    <dbReference type="NCBI Taxonomy" id="2652724"/>
    <lineage>
        <taxon>Eukaryota</taxon>
        <taxon>Metazoa</taxon>
        <taxon>Cnidaria</taxon>
        <taxon>Anthozoa</taxon>
        <taxon>Hexacorallia</taxon>
        <taxon>Actiniaria</taxon>
        <taxon>Aiptasiidae</taxon>
        <taxon>Exaiptasia</taxon>
    </lineage>
</organism>
<dbReference type="SUPFAM" id="SSF57845">
    <property type="entry name" value="B-box zinc-binding domain"/>
    <property type="match status" value="1"/>
</dbReference>
<evidence type="ECO:0000256" key="3">
    <source>
        <dbReference type="ARBA" id="ARBA00022723"/>
    </source>
</evidence>
<dbReference type="InterPro" id="IPR000315">
    <property type="entry name" value="Znf_B-box"/>
</dbReference>
<dbReference type="SMART" id="SM00336">
    <property type="entry name" value="BBOX"/>
    <property type="match status" value="2"/>
</dbReference>
<evidence type="ECO:0000256" key="6">
    <source>
        <dbReference type="ARBA" id="ARBA00022786"/>
    </source>
</evidence>
<dbReference type="Pfam" id="PF17170">
    <property type="entry name" value="DUF5128"/>
    <property type="match status" value="1"/>
</dbReference>
<dbReference type="Gene3D" id="2.60.40.10">
    <property type="entry name" value="Immunoglobulins"/>
    <property type="match status" value="1"/>
</dbReference>
<evidence type="ECO:0000256" key="2">
    <source>
        <dbReference type="ARBA" id="ARBA00022553"/>
    </source>
</evidence>
<dbReference type="InterPro" id="IPR001258">
    <property type="entry name" value="NHL_repeat"/>
</dbReference>
<dbReference type="Gene3D" id="2.120.10.30">
    <property type="entry name" value="TolB, C-terminal domain"/>
    <property type="match status" value="3"/>
</dbReference>
<dbReference type="CDD" id="cd19757">
    <property type="entry name" value="Bbox1"/>
    <property type="match status" value="1"/>
</dbReference>
<feature type="repeat" description="NHL" evidence="10">
    <location>
        <begin position="574"/>
        <end position="617"/>
    </location>
</feature>
<dbReference type="Pfam" id="PF13445">
    <property type="entry name" value="zf-RING_UBOX"/>
    <property type="match status" value="1"/>
</dbReference>
<accession>A0A913Y339</accession>
<dbReference type="OrthoDB" id="342730at2759"/>
<feature type="domain" description="B box-type" evidence="12">
    <location>
        <begin position="99"/>
        <end position="149"/>
    </location>
</feature>
<evidence type="ECO:0000256" key="7">
    <source>
        <dbReference type="ARBA" id="ARBA00022833"/>
    </source>
</evidence>
<dbReference type="InterPro" id="IPR013783">
    <property type="entry name" value="Ig-like_fold"/>
</dbReference>
<dbReference type="PROSITE" id="PS51125">
    <property type="entry name" value="NHL"/>
    <property type="match status" value="6"/>
</dbReference>
<dbReference type="PANTHER" id="PTHR24104">
    <property type="entry name" value="E3 UBIQUITIN-PROTEIN LIGASE NHLRC1-RELATED"/>
    <property type="match status" value="1"/>
</dbReference>
<dbReference type="SUPFAM" id="SSF81296">
    <property type="entry name" value="E set domains"/>
    <property type="match status" value="1"/>
</dbReference>
<dbReference type="Pfam" id="PF00643">
    <property type="entry name" value="zf-B_box"/>
    <property type="match status" value="1"/>
</dbReference>
<dbReference type="OMA" id="PYNQCIQ"/>
<keyword evidence="7" id="KW-0862">Zinc</keyword>
<dbReference type="RefSeq" id="XP_020914367.1">
    <property type="nucleotide sequence ID" value="XM_021058708.2"/>
</dbReference>
<evidence type="ECO:0000256" key="9">
    <source>
        <dbReference type="PROSITE-ProRule" id="PRU00087"/>
    </source>
</evidence>
<dbReference type="Gene3D" id="3.30.160.60">
    <property type="entry name" value="Classic Zinc Finger"/>
    <property type="match status" value="1"/>
</dbReference>
<dbReference type="SMART" id="SM00557">
    <property type="entry name" value="IG_FLMN"/>
    <property type="match status" value="1"/>
</dbReference>
<keyword evidence="6" id="KW-0833">Ubl conjugation pathway</keyword>
<evidence type="ECO:0000256" key="5">
    <source>
        <dbReference type="ARBA" id="ARBA00022771"/>
    </source>
</evidence>
<evidence type="ECO:0000256" key="10">
    <source>
        <dbReference type="PROSITE-ProRule" id="PRU00504"/>
    </source>
</evidence>
<protein>
    <submittedName>
        <fullName evidence="13">Uncharacterized protein</fullName>
    </submittedName>
</protein>
<proteinExistence type="inferred from homology"/>
<evidence type="ECO:0000313" key="13">
    <source>
        <dbReference type="EnsemblMetazoa" id="XP_020914367.1"/>
    </source>
</evidence>
<dbReference type="KEGG" id="epa:110251957"/>
<dbReference type="InterPro" id="IPR001841">
    <property type="entry name" value="Znf_RING"/>
</dbReference>
<dbReference type="Gene3D" id="3.30.40.10">
    <property type="entry name" value="Zinc/RING finger domain, C3HC4 (zinc finger)"/>
    <property type="match status" value="1"/>
</dbReference>
<evidence type="ECO:0000259" key="12">
    <source>
        <dbReference type="PROSITE" id="PS50119"/>
    </source>
</evidence>
<evidence type="ECO:0000256" key="1">
    <source>
        <dbReference type="ARBA" id="ARBA00008518"/>
    </source>
</evidence>
<dbReference type="SUPFAM" id="SSF57850">
    <property type="entry name" value="RING/U-box"/>
    <property type="match status" value="1"/>
</dbReference>
<dbReference type="SMART" id="SM00184">
    <property type="entry name" value="RING"/>
    <property type="match status" value="2"/>
</dbReference>
<evidence type="ECO:0000259" key="11">
    <source>
        <dbReference type="PROSITE" id="PS50089"/>
    </source>
</evidence>
<dbReference type="InterPro" id="IPR011042">
    <property type="entry name" value="6-blade_b-propeller_TolB-like"/>
</dbReference>
<dbReference type="GO" id="GO:0000209">
    <property type="term" value="P:protein polyubiquitination"/>
    <property type="evidence" value="ECO:0007669"/>
    <property type="project" value="TreeGrafter"/>
</dbReference>
<dbReference type="InterPro" id="IPR014756">
    <property type="entry name" value="Ig_E-set"/>
</dbReference>
<keyword evidence="2" id="KW-0597">Phosphoprotein</keyword>
<dbReference type="SMART" id="SM00502">
    <property type="entry name" value="BBC"/>
    <property type="match status" value="1"/>
</dbReference>
<dbReference type="GeneID" id="110251957"/>
<dbReference type="GO" id="GO:0061630">
    <property type="term" value="F:ubiquitin protein ligase activity"/>
    <property type="evidence" value="ECO:0007669"/>
    <property type="project" value="TreeGrafter"/>
</dbReference>
<feature type="domain" description="RING-type" evidence="11">
    <location>
        <begin position="19"/>
        <end position="61"/>
    </location>
</feature>
<dbReference type="CDD" id="cd14954">
    <property type="entry name" value="NHL_TRIM71_like"/>
    <property type="match status" value="1"/>
</dbReference>